<feature type="domain" description="CYTH" evidence="1">
    <location>
        <begin position="39"/>
        <end position="91"/>
    </location>
</feature>
<proteinExistence type="predicted"/>
<accession>Q0RBR5</accession>
<sequence>MTAAAADGSSVLRAAQKFWQLPDDDLHALVKLTRQVDRVELKFLVPSSAHRRAIEMFGISGTRARRQRVYYLDTPDRLLHRRGVVVRVRSTSGRPDDSVVKLRPVVPAKVAPRLRRSKQFVVEVDAMPGAYVCSAALRTRLGPDDVRRAMTRRGSLHDLFSKQQARLLAAHLPEAGHIDELTVLGPIEASRHRLRPEGFDRLLQAERWTFPDGSRLLELSTRATPQAATRTAARLSAVLRRHGLDLTGPQQTKTRTTLDFFSAAPGAHRAGRTGPRPTR</sequence>
<dbReference type="InterPro" id="IPR033469">
    <property type="entry name" value="CYTH-like_dom_sf"/>
</dbReference>
<dbReference type="KEGG" id="fal:FRAAL6496"/>
<keyword evidence="3" id="KW-1185">Reference proteome</keyword>
<dbReference type="eggNOG" id="COG3025">
    <property type="taxonomic scope" value="Bacteria"/>
</dbReference>
<dbReference type="Gene3D" id="2.40.320.10">
    <property type="entry name" value="Hypothetical Protein Pfu-838710-001"/>
    <property type="match status" value="1"/>
</dbReference>
<evidence type="ECO:0000313" key="3">
    <source>
        <dbReference type="Proteomes" id="UP000000657"/>
    </source>
</evidence>
<dbReference type="RefSeq" id="WP_011607537.1">
    <property type="nucleotide sequence ID" value="NC_008278.1"/>
</dbReference>
<protein>
    <recommendedName>
        <fullName evidence="1">CYTH domain-containing protein</fullName>
    </recommendedName>
</protein>
<dbReference type="HOGENOM" id="CLU_074323_0_0_11"/>
<dbReference type="Proteomes" id="UP000000657">
    <property type="component" value="Chromosome"/>
</dbReference>
<dbReference type="AlphaFoldDB" id="Q0RBR5"/>
<dbReference type="InterPro" id="IPR023577">
    <property type="entry name" value="CYTH_domain"/>
</dbReference>
<name>Q0RBR5_FRAAA</name>
<evidence type="ECO:0000313" key="2">
    <source>
        <dbReference type="EMBL" id="CAJ65119.1"/>
    </source>
</evidence>
<dbReference type="Pfam" id="PF01928">
    <property type="entry name" value="CYTH"/>
    <property type="match status" value="1"/>
</dbReference>
<gene>
    <name evidence="2" type="ordered locus">FRAAL6496</name>
</gene>
<organism evidence="2 3">
    <name type="scientific">Frankia alni (strain DSM 45986 / CECT 9034 / ACN14a)</name>
    <dbReference type="NCBI Taxonomy" id="326424"/>
    <lineage>
        <taxon>Bacteria</taxon>
        <taxon>Bacillati</taxon>
        <taxon>Actinomycetota</taxon>
        <taxon>Actinomycetes</taxon>
        <taxon>Frankiales</taxon>
        <taxon>Frankiaceae</taxon>
        <taxon>Frankia</taxon>
    </lineage>
</organism>
<dbReference type="SUPFAM" id="SSF55154">
    <property type="entry name" value="CYTH-like phosphatases"/>
    <property type="match status" value="1"/>
</dbReference>
<evidence type="ECO:0000259" key="1">
    <source>
        <dbReference type="Pfam" id="PF01928"/>
    </source>
</evidence>
<reference evidence="2 3" key="1">
    <citation type="journal article" date="2007" name="Genome Res.">
        <title>Genome characteristics of facultatively symbiotic Frankia sp. strains reflect host range and host plant biogeography.</title>
        <authorList>
            <person name="Normand P."/>
            <person name="Lapierre P."/>
            <person name="Tisa L.S."/>
            <person name="Gogarten J.P."/>
            <person name="Alloisio N."/>
            <person name="Bagnarol E."/>
            <person name="Bassi C.A."/>
            <person name="Berry A.M."/>
            <person name="Bickhart D.M."/>
            <person name="Choisne N."/>
            <person name="Couloux A."/>
            <person name="Cournoyer B."/>
            <person name="Cruveiller S."/>
            <person name="Daubin V."/>
            <person name="Demange N."/>
            <person name="Francino M.P."/>
            <person name="Goltsman E."/>
            <person name="Huang Y."/>
            <person name="Kopp O.R."/>
            <person name="Labarre L."/>
            <person name="Lapidus A."/>
            <person name="Lavire C."/>
            <person name="Marechal J."/>
            <person name="Martinez M."/>
            <person name="Mastronunzio J.E."/>
            <person name="Mullin B.C."/>
            <person name="Niemann J."/>
            <person name="Pujic P."/>
            <person name="Rawnsley T."/>
            <person name="Rouy Z."/>
            <person name="Schenowitz C."/>
            <person name="Sellstedt A."/>
            <person name="Tavares F."/>
            <person name="Tomkins J.P."/>
            <person name="Vallenet D."/>
            <person name="Valverde C."/>
            <person name="Wall L.G."/>
            <person name="Wang Y."/>
            <person name="Medigue C."/>
            <person name="Benson D.R."/>
        </authorList>
    </citation>
    <scope>NUCLEOTIDE SEQUENCE [LARGE SCALE GENOMIC DNA]</scope>
    <source>
        <strain evidence="3">DSM 45986 / CECT 9034 / ACN14a</strain>
    </source>
</reference>
<dbReference type="EMBL" id="CT573213">
    <property type="protein sequence ID" value="CAJ65119.1"/>
    <property type="molecule type" value="Genomic_DNA"/>
</dbReference>